<dbReference type="InterPro" id="IPR036909">
    <property type="entry name" value="Cyt_c-like_dom_sf"/>
</dbReference>
<name>A0A540VGU6_9CHLR</name>
<feature type="signal peptide" evidence="5">
    <location>
        <begin position="1"/>
        <end position="32"/>
    </location>
</feature>
<feature type="chain" id="PRO_5022044205" evidence="5">
    <location>
        <begin position="33"/>
        <end position="184"/>
    </location>
</feature>
<evidence type="ECO:0000313" key="8">
    <source>
        <dbReference type="Proteomes" id="UP000317371"/>
    </source>
</evidence>
<protein>
    <submittedName>
        <fullName evidence="7">C-type cytochrome</fullName>
    </submittedName>
</protein>
<dbReference type="Pfam" id="PF00034">
    <property type="entry name" value="Cytochrom_C"/>
    <property type="match status" value="1"/>
</dbReference>
<comment type="caution">
    <text evidence="7">The sequence shown here is derived from an EMBL/GenBank/DDBJ whole genome shotgun (WGS) entry which is preliminary data.</text>
</comment>
<dbReference type="SUPFAM" id="SSF46626">
    <property type="entry name" value="Cytochrome c"/>
    <property type="match status" value="1"/>
</dbReference>
<proteinExistence type="predicted"/>
<keyword evidence="5" id="KW-0732">Signal</keyword>
<sequence length="184" mass="19350">MESLLRTPKIALLIILALLSLAVASCTPNANAEIISPDLGEKLAAAEAGSEVVIQPTPEPKRLADLSPEEITAGLPPAIADALANADPSHGADLALQYGCVGCHSLDPAQQMTGPTWHNIGDTATERVPGMSPALYLYESIVDPNSFVVPGYPANIMPQNFGDTLSEQEIADLIAYMLEQHGQP</sequence>
<dbReference type="Gene3D" id="1.10.760.10">
    <property type="entry name" value="Cytochrome c-like domain"/>
    <property type="match status" value="1"/>
</dbReference>
<dbReference type="InParanoid" id="A0A540VGU6"/>
<dbReference type="GO" id="GO:0046872">
    <property type="term" value="F:metal ion binding"/>
    <property type="evidence" value="ECO:0007669"/>
    <property type="project" value="UniProtKB-KW"/>
</dbReference>
<evidence type="ECO:0000259" key="6">
    <source>
        <dbReference type="PROSITE" id="PS51007"/>
    </source>
</evidence>
<evidence type="ECO:0000256" key="4">
    <source>
        <dbReference type="PROSITE-ProRule" id="PRU00433"/>
    </source>
</evidence>
<keyword evidence="3 4" id="KW-0408">Iron</keyword>
<keyword evidence="1 4" id="KW-0349">Heme</keyword>
<dbReference type="RefSeq" id="WP_141609906.1">
    <property type="nucleotide sequence ID" value="NZ_VIGC02000010.1"/>
</dbReference>
<keyword evidence="8" id="KW-1185">Reference proteome</keyword>
<evidence type="ECO:0000313" key="7">
    <source>
        <dbReference type="EMBL" id="TQE95989.1"/>
    </source>
</evidence>
<dbReference type="InterPro" id="IPR009056">
    <property type="entry name" value="Cyt_c-like_dom"/>
</dbReference>
<keyword evidence="2 4" id="KW-0479">Metal-binding</keyword>
<dbReference type="AlphaFoldDB" id="A0A540VGU6"/>
<reference evidence="7 8" key="1">
    <citation type="submission" date="2019-06" db="EMBL/GenBank/DDBJ databases">
        <title>Genome sequence of Litorilinea aerophila BAA-2444.</title>
        <authorList>
            <person name="Maclea K.S."/>
            <person name="Maurais E.G."/>
            <person name="Iannazzi L.C."/>
        </authorList>
    </citation>
    <scope>NUCLEOTIDE SEQUENCE [LARGE SCALE GENOMIC DNA]</scope>
    <source>
        <strain evidence="7 8">ATCC BAA-2444</strain>
    </source>
</reference>
<dbReference type="PROSITE" id="PS51257">
    <property type="entry name" value="PROKAR_LIPOPROTEIN"/>
    <property type="match status" value="1"/>
</dbReference>
<dbReference type="Proteomes" id="UP000317371">
    <property type="component" value="Unassembled WGS sequence"/>
</dbReference>
<accession>A0A540VGU6</accession>
<evidence type="ECO:0000256" key="3">
    <source>
        <dbReference type="ARBA" id="ARBA00023004"/>
    </source>
</evidence>
<dbReference type="GO" id="GO:0009055">
    <property type="term" value="F:electron transfer activity"/>
    <property type="evidence" value="ECO:0007669"/>
    <property type="project" value="InterPro"/>
</dbReference>
<dbReference type="OrthoDB" id="158004at2"/>
<evidence type="ECO:0000256" key="5">
    <source>
        <dbReference type="SAM" id="SignalP"/>
    </source>
</evidence>
<dbReference type="PROSITE" id="PS51007">
    <property type="entry name" value="CYTC"/>
    <property type="match status" value="1"/>
</dbReference>
<dbReference type="GO" id="GO:0020037">
    <property type="term" value="F:heme binding"/>
    <property type="evidence" value="ECO:0007669"/>
    <property type="project" value="InterPro"/>
</dbReference>
<feature type="domain" description="Cytochrome c" evidence="6">
    <location>
        <begin position="86"/>
        <end position="181"/>
    </location>
</feature>
<dbReference type="EMBL" id="VIGC01000010">
    <property type="protein sequence ID" value="TQE95989.1"/>
    <property type="molecule type" value="Genomic_DNA"/>
</dbReference>
<evidence type="ECO:0000256" key="2">
    <source>
        <dbReference type="ARBA" id="ARBA00022723"/>
    </source>
</evidence>
<organism evidence="7 8">
    <name type="scientific">Litorilinea aerophila</name>
    <dbReference type="NCBI Taxonomy" id="1204385"/>
    <lineage>
        <taxon>Bacteria</taxon>
        <taxon>Bacillati</taxon>
        <taxon>Chloroflexota</taxon>
        <taxon>Caldilineae</taxon>
        <taxon>Caldilineales</taxon>
        <taxon>Caldilineaceae</taxon>
        <taxon>Litorilinea</taxon>
    </lineage>
</organism>
<gene>
    <name evidence="7" type="ORF">FKZ61_09620</name>
</gene>
<evidence type="ECO:0000256" key="1">
    <source>
        <dbReference type="ARBA" id="ARBA00022617"/>
    </source>
</evidence>